<protein>
    <submittedName>
        <fullName evidence="2">Uncharacterized protein</fullName>
    </submittedName>
</protein>
<proteinExistence type="predicted"/>
<accession>A0A9Q1J280</accession>
<feature type="compositionally biased region" description="Basic and acidic residues" evidence="1">
    <location>
        <begin position="25"/>
        <end position="42"/>
    </location>
</feature>
<evidence type="ECO:0000256" key="1">
    <source>
        <dbReference type="SAM" id="MobiDB-lite"/>
    </source>
</evidence>
<organism evidence="2 3">
    <name type="scientific">Synaphobranchus kaupii</name>
    <name type="common">Kaup's arrowtooth eel</name>
    <dbReference type="NCBI Taxonomy" id="118154"/>
    <lineage>
        <taxon>Eukaryota</taxon>
        <taxon>Metazoa</taxon>
        <taxon>Chordata</taxon>
        <taxon>Craniata</taxon>
        <taxon>Vertebrata</taxon>
        <taxon>Euteleostomi</taxon>
        <taxon>Actinopterygii</taxon>
        <taxon>Neopterygii</taxon>
        <taxon>Teleostei</taxon>
        <taxon>Anguilliformes</taxon>
        <taxon>Synaphobranchidae</taxon>
        <taxon>Synaphobranchus</taxon>
    </lineage>
</organism>
<comment type="caution">
    <text evidence="2">The sequence shown here is derived from an EMBL/GenBank/DDBJ whole genome shotgun (WGS) entry which is preliminary data.</text>
</comment>
<gene>
    <name evidence="2" type="ORF">SKAU_G00119090</name>
</gene>
<dbReference type="Proteomes" id="UP001152622">
    <property type="component" value="Chromosome 4"/>
</dbReference>
<evidence type="ECO:0000313" key="2">
    <source>
        <dbReference type="EMBL" id="KAJ8363078.1"/>
    </source>
</evidence>
<reference evidence="2" key="1">
    <citation type="journal article" date="2023" name="Science">
        <title>Genome structures resolve the early diversification of teleost fishes.</title>
        <authorList>
            <person name="Parey E."/>
            <person name="Louis A."/>
            <person name="Montfort J."/>
            <person name="Bouchez O."/>
            <person name="Roques C."/>
            <person name="Iampietro C."/>
            <person name="Lluch J."/>
            <person name="Castinel A."/>
            <person name="Donnadieu C."/>
            <person name="Desvignes T."/>
            <person name="Floi Bucao C."/>
            <person name="Jouanno E."/>
            <person name="Wen M."/>
            <person name="Mejri S."/>
            <person name="Dirks R."/>
            <person name="Jansen H."/>
            <person name="Henkel C."/>
            <person name="Chen W.J."/>
            <person name="Zahm M."/>
            <person name="Cabau C."/>
            <person name="Klopp C."/>
            <person name="Thompson A.W."/>
            <person name="Robinson-Rechavi M."/>
            <person name="Braasch I."/>
            <person name="Lecointre G."/>
            <person name="Bobe J."/>
            <person name="Postlethwait J.H."/>
            <person name="Berthelot C."/>
            <person name="Roest Crollius H."/>
            <person name="Guiguen Y."/>
        </authorList>
    </citation>
    <scope>NUCLEOTIDE SEQUENCE</scope>
    <source>
        <strain evidence="2">WJC10195</strain>
    </source>
</reference>
<feature type="compositionally biased region" description="Basic and acidic residues" evidence="1">
    <location>
        <begin position="80"/>
        <end position="92"/>
    </location>
</feature>
<dbReference type="AlphaFoldDB" id="A0A9Q1J280"/>
<keyword evidence="3" id="KW-1185">Reference proteome</keyword>
<feature type="compositionally biased region" description="Basic residues" evidence="1">
    <location>
        <begin position="15"/>
        <end position="24"/>
    </location>
</feature>
<feature type="compositionally biased region" description="Basic and acidic residues" evidence="1">
    <location>
        <begin position="1"/>
        <end position="14"/>
    </location>
</feature>
<dbReference type="EMBL" id="JAINUF010000004">
    <property type="protein sequence ID" value="KAJ8363078.1"/>
    <property type="molecule type" value="Genomic_DNA"/>
</dbReference>
<sequence length="92" mass="10330">MTVKYLGEDPERTLIHRVPKRKRKAEQPEREDRASDVYKKEFPSSSTSSVFGCTHLHGVCLVQSVAHRAFGKALGHGGSGRKEKLRKLENSP</sequence>
<feature type="region of interest" description="Disordered" evidence="1">
    <location>
        <begin position="73"/>
        <end position="92"/>
    </location>
</feature>
<feature type="region of interest" description="Disordered" evidence="1">
    <location>
        <begin position="1"/>
        <end position="44"/>
    </location>
</feature>
<name>A0A9Q1J280_SYNKA</name>
<evidence type="ECO:0000313" key="3">
    <source>
        <dbReference type="Proteomes" id="UP001152622"/>
    </source>
</evidence>